<evidence type="ECO:0000256" key="2">
    <source>
        <dbReference type="SAM" id="SignalP"/>
    </source>
</evidence>
<dbReference type="AlphaFoldDB" id="A0A559L0L3"/>
<gene>
    <name evidence="4" type="ORF">Focb16_v011142</name>
</gene>
<proteinExistence type="predicted"/>
<feature type="chain" id="PRO_5021915551" description="Apple domain-containing protein" evidence="2">
    <location>
        <begin position="22"/>
        <end position="241"/>
    </location>
</feature>
<organism evidence="4 5">
    <name type="scientific">Fusarium oxysporum f. sp. cubense</name>
    <dbReference type="NCBI Taxonomy" id="61366"/>
    <lineage>
        <taxon>Eukaryota</taxon>
        <taxon>Fungi</taxon>
        <taxon>Dikarya</taxon>
        <taxon>Ascomycota</taxon>
        <taxon>Pezizomycotina</taxon>
        <taxon>Sordariomycetes</taxon>
        <taxon>Hypocreomycetidae</taxon>
        <taxon>Hypocreales</taxon>
        <taxon>Nectriaceae</taxon>
        <taxon>Fusarium</taxon>
        <taxon>Fusarium oxysporum species complex</taxon>
    </lineage>
</organism>
<feature type="compositionally biased region" description="Polar residues" evidence="1">
    <location>
        <begin position="108"/>
        <end position="117"/>
    </location>
</feature>
<comment type="caution">
    <text evidence="4">The sequence shown here is derived from an EMBL/GenBank/DDBJ whole genome shotgun (WGS) entry which is preliminary data.</text>
</comment>
<dbReference type="EMBL" id="SRMI01000007">
    <property type="protein sequence ID" value="TVY66270.1"/>
    <property type="molecule type" value="Genomic_DNA"/>
</dbReference>
<sequence length="241" mass="25019">MARHLVRSFVLTSVLCSLANAGPCRPSTSSAVVATTTASESAAATTGPEKASESLTLSTWSATVTTNSETVDITKSPSTTFSVSFTTETSQAESTATTDTIVAVDTSSETSNVPGSQTQTATTTTASDAALTTTTEASTTTAAPVPSCVNNLKDPAPQDAFCATKGYPTANGDNLRYLGNGAVGTRLDCYRSCVETPECQSFAVQENGFCEMYRGSIGGTDGQNTSFEWYEPSCFCDTDQI</sequence>
<protein>
    <recommendedName>
        <fullName evidence="3">Apple domain-containing protein</fullName>
    </recommendedName>
</protein>
<dbReference type="Proteomes" id="UP000320707">
    <property type="component" value="Unassembled WGS sequence"/>
</dbReference>
<keyword evidence="2" id="KW-0732">Signal</keyword>
<accession>A0A559L0L3</accession>
<evidence type="ECO:0000259" key="3">
    <source>
        <dbReference type="PROSITE" id="PS50948"/>
    </source>
</evidence>
<feature type="region of interest" description="Disordered" evidence="1">
    <location>
        <begin position="106"/>
        <end position="126"/>
    </location>
</feature>
<name>A0A559L0L3_FUSOC</name>
<evidence type="ECO:0000313" key="5">
    <source>
        <dbReference type="Proteomes" id="UP000320707"/>
    </source>
</evidence>
<dbReference type="PROSITE" id="PS50948">
    <property type="entry name" value="PAN"/>
    <property type="match status" value="1"/>
</dbReference>
<feature type="domain" description="Apple" evidence="3">
    <location>
        <begin position="148"/>
        <end position="234"/>
    </location>
</feature>
<evidence type="ECO:0000313" key="4">
    <source>
        <dbReference type="EMBL" id="TVY66270.1"/>
    </source>
</evidence>
<feature type="signal peptide" evidence="2">
    <location>
        <begin position="1"/>
        <end position="21"/>
    </location>
</feature>
<reference evidence="4 5" key="1">
    <citation type="journal article" date="2019" name="Microbiol. Resour. Announc.">
        <title>High-quality draft genome sequence of Fusarium oxysporum f. sp. cubense strain 160527, a causal agent of Panama disease.</title>
        <authorList>
            <person name="Asai S."/>
            <person name="Ayukawa Y."/>
            <person name="Gan P."/>
            <person name="Masuda S."/>
            <person name="Komatsu K."/>
            <person name="Shirasu K."/>
            <person name="Arie T."/>
        </authorList>
    </citation>
    <scope>NUCLEOTIDE SEQUENCE [LARGE SCALE GENOMIC DNA]</scope>
    <source>
        <strain evidence="4 5">160527</strain>
    </source>
</reference>
<dbReference type="InterPro" id="IPR003609">
    <property type="entry name" value="Pan_app"/>
</dbReference>
<evidence type="ECO:0000256" key="1">
    <source>
        <dbReference type="SAM" id="MobiDB-lite"/>
    </source>
</evidence>